<dbReference type="AlphaFoldDB" id="A0ABD0ZSE3"/>
<evidence type="ECO:0000256" key="5">
    <source>
        <dbReference type="ARBA" id="ARBA00023125"/>
    </source>
</evidence>
<keyword evidence="4" id="KW-0805">Transcription regulation</keyword>
<dbReference type="PANTHER" id="PTHR46813:SF16">
    <property type="entry name" value="GATA TRANSCRIPTION FACTOR 18"/>
    <property type="match status" value="1"/>
</dbReference>
<dbReference type="PANTHER" id="PTHR46813">
    <property type="entry name" value="GATA TRANSCRIPTION FACTOR 18"/>
    <property type="match status" value="1"/>
</dbReference>
<dbReference type="Pfam" id="PF00320">
    <property type="entry name" value="GATA"/>
    <property type="match status" value="1"/>
</dbReference>
<comment type="similarity">
    <text evidence="7">Belongs to the type IV zinc-finger family. Class B subfamily.</text>
</comment>
<evidence type="ECO:0000313" key="12">
    <source>
        <dbReference type="Proteomes" id="UP001558713"/>
    </source>
</evidence>
<dbReference type="Gene3D" id="3.30.50.10">
    <property type="entry name" value="Erythroid Transcription Factor GATA-1, subunit A"/>
    <property type="match status" value="1"/>
</dbReference>
<gene>
    <name evidence="11" type="ORF">V5N11_012066</name>
</gene>
<dbReference type="SMART" id="SM00401">
    <property type="entry name" value="ZnF_GATA"/>
    <property type="match status" value="1"/>
</dbReference>
<evidence type="ECO:0000313" key="11">
    <source>
        <dbReference type="EMBL" id="KAL1197487.1"/>
    </source>
</evidence>
<keyword evidence="6" id="KW-0804">Transcription</keyword>
<organism evidence="11 12">
    <name type="scientific">Cardamine amara subsp. amara</name>
    <dbReference type="NCBI Taxonomy" id="228776"/>
    <lineage>
        <taxon>Eukaryota</taxon>
        <taxon>Viridiplantae</taxon>
        <taxon>Streptophyta</taxon>
        <taxon>Embryophyta</taxon>
        <taxon>Tracheophyta</taxon>
        <taxon>Spermatophyta</taxon>
        <taxon>Magnoliopsida</taxon>
        <taxon>eudicotyledons</taxon>
        <taxon>Gunneridae</taxon>
        <taxon>Pentapetalae</taxon>
        <taxon>rosids</taxon>
        <taxon>malvids</taxon>
        <taxon>Brassicales</taxon>
        <taxon>Brassicaceae</taxon>
        <taxon>Cardamineae</taxon>
        <taxon>Cardamine</taxon>
    </lineage>
</organism>
<dbReference type="GO" id="GO:0003677">
    <property type="term" value="F:DNA binding"/>
    <property type="evidence" value="ECO:0007669"/>
    <property type="project" value="UniProtKB-KW"/>
</dbReference>
<keyword evidence="3" id="KW-0862">Zinc</keyword>
<evidence type="ECO:0000256" key="8">
    <source>
        <dbReference type="PROSITE-ProRule" id="PRU00094"/>
    </source>
</evidence>
<evidence type="ECO:0000256" key="4">
    <source>
        <dbReference type="ARBA" id="ARBA00023015"/>
    </source>
</evidence>
<proteinExistence type="inferred from homology"/>
<sequence>MENEKLDLTLRLGLPNPIVDTRLSLTTPANTAQGTKVVRGSGDNNDFGDFLSLGLNRSGNDAGTCNYVGANIRVYSYVYTHFAGTVETLNFAPYAMAPSPVTPHVSHLNSSPNAAGTSGSGGSSEEVRRCTNRNCNAVNTPLWRRGPLGPKSLCNACGIKFMKEEKRRNERN</sequence>
<reference evidence="11 12" key="1">
    <citation type="submission" date="2024-04" db="EMBL/GenBank/DDBJ databases">
        <title>Genome assembly C_amara_ONT_v2.</title>
        <authorList>
            <person name="Yant L."/>
            <person name="Moore C."/>
            <person name="Slenker M."/>
        </authorList>
    </citation>
    <scope>NUCLEOTIDE SEQUENCE [LARGE SCALE GENOMIC DNA]</scope>
    <source>
        <tissue evidence="11">Leaf</tissue>
    </source>
</reference>
<dbReference type="PROSITE" id="PS50114">
    <property type="entry name" value="GATA_ZN_FINGER_2"/>
    <property type="match status" value="1"/>
</dbReference>
<dbReference type="InterPro" id="IPR013088">
    <property type="entry name" value="Znf_NHR/GATA"/>
</dbReference>
<evidence type="ECO:0000256" key="7">
    <source>
        <dbReference type="ARBA" id="ARBA00024019"/>
    </source>
</evidence>
<feature type="region of interest" description="Disordered" evidence="9">
    <location>
        <begin position="104"/>
        <end position="127"/>
    </location>
</feature>
<accession>A0ABD0ZSE3</accession>
<dbReference type="SUPFAM" id="SSF57716">
    <property type="entry name" value="Glucocorticoid receptor-like (DNA-binding domain)"/>
    <property type="match status" value="1"/>
</dbReference>
<keyword evidence="2 8" id="KW-0863">Zinc-finger</keyword>
<evidence type="ECO:0000256" key="6">
    <source>
        <dbReference type="ARBA" id="ARBA00023163"/>
    </source>
</evidence>
<keyword evidence="12" id="KW-1185">Reference proteome</keyword>
<evidence type="ECO:0000259" key="10">
    <source>
        <dbReference type="PROSITE" id="PS50114"/>
    </source>
</evidence>
<name>A0ABD0ZSE3_CARAN</name>
<feature type="domain" description="GATA-type" evidence="10">
    <location>
        <begin position="134"/>
        <end position="168"/>
    </location>
</feature>
<protein>
    <submittedName>
        <fullName evidence="11">GATA transcription factor 29</fullName>
    </submittedName>
</protein>
<evidence type="ECO:0000256" key="2">
    <source>
        <dbReference type="ARBA" id="ARBA00022771"/>
    </source>
</evidence>
<evidence type="ECO:0000256" key="1">
    <source>
        <dbReference type="ARBA" id="ARBA00022723"/>
    </source>
</evidence>
<evidence type="ECO:0000256" key="9">
    <source>
        <dbReference type="SAM" id="MobiDB-lite"/>
    </source>
</evidence>
<comment type="caution">
    <text evidence="11">The sequence shown here is derived from an EMBL/GenBank/DDBJ whole genome shotgun (WGS) entry which is preliminary data.</text>
</comment>
<evidence type="ECO:0000256" key="3">
    <source>
        <dbReference type="ARBA" id="ARBA00022833"/>
    </source>
</evidence>
<keyword evidence="1" id="KW-0479">Metal-binding</keyword>
<dbReference type="InterPro" id="IPR000679">
    <property type="entry name" value="Znf_GATA"/>
</dbReference>
<dbReference type="Proteomes" id="UP001558713">
    <property type="component" value="Unassembled WGS sequence"/>
</dbReference>
<keyword evidence="5" id="KW-0238">DNA-binding</keyword>
<dbReference type="EMBL" id="JBANAX010000688">
    <property type="protein sequence ID" value="KAL1197487.1"/>
    <property type="molecule type" value="Genomic_DNA"/>
</dbReference>
<dbReference type="GO" id="GO:0008270">
    <property type="term" value="F:zinc ion binding"/>
    <property type="evidence" value="ECO:0007669"/>
    <property type="project" value="UniProtKB-KW"/>
</dbReference>
<dbReference type="CDD" id="cd00202">
    <property type="entry name" value="ZnF_GATA"/>
    <property type="match status" value="1"/>
</dbReference>